<evidence type="ECO:0000313" key="4">
    <source>
        <dbReference type="Proteomes" id="UP000190816"/>
    </source>
</evidence>
<keyword evidence="2" id="KW-0732">Signal</keyword>
<accession>A0AAJ3TNW2</accession>
<dbReference type="KEGG" id="ego:BBD34_04705"/>
<feature type="chain" id="PRO_5042520417" description="Cell wall anchor protein" evidence="2">
    <location>
        <begin position="18"/>
        <end position="342"/>
    </location>
</feature>
<dbReference type="Proteomes" id="UP000190816">
    <property type="component" value="Unassembled WGS sequence"/>
</dbReference>
<protein>
    <recommendedName>
        <fullName evidence="5">Cell wall anchor protein</fullName>
    </recommendedName>
</protein>
<feature type="coiled-coil region" evidence="1">
    <location>
        <begin position="314"/>
        <end position="341"/>
    </location>
</feature>
<dbReference type="EMBL" id="MAIC01000016">
    <property type="protein sequence ID" value="OPB73662.1"/>
    <property type="molecule type" value="Genomic_DNA"/>
</dbReference>
<dbReference type="AlphaFoldDB" id="A0AAJ3TNW2"/>
<dbReference type="RefSeq" id="WP_078402560.1">
    <property type="nucleotide sequence ID" value="NZ_CP016377.1"/>
</dbReference>
<name>A0AAJ3TNW2_9FLAO</name>
<keyword evidence="1" id="KW-0175">Coiled coil</keyword>
<comment type="caution">
    <text evidence="3">The sequence shown here is derived from an EMBL/GenBank/DDBJ whole genome shotgun (WGS) entry which is preliminary data.</text>
</comment>
<organism evidence="3 4">
    <name type="scientific">Elizabethkingia ursingii</name>
    <dbReference type="NCBI Taxonomy" id="1756150"/>
    <lineage>
        <taxon>Bacteria</taxon>
        <taxon>Pseudomonadati</taxon>
        <taxon>Bacteroidota</taxon>
        <taxon>Flavobacteriia</taxon>
        <taxon>Flavobacteriales</taxon>
        <taxon>Weeksellaceae</taxon>
        <taxon>Elizabethkingia</taxon>
    </lineage>
</organism>
<gene>
    <name evidence="3" type="ORF">BAY32_11520</name>
</gene>
<evidence type="ECO:0000256" key="2">
    <source>
        <dbReference type="SAM" id="SignalP"/>
    </source>
</evidence>
<feature type="signal peptide" evidence="2">
    <location>
        <begin position="1"/>
        <end position="17"/>
    </location>
</feature>
<sequence>MKKLSILLFAVPSLYFAQLATPQGQLQTTTNPETGNIGIGTTSPDQKLVVNFNNEPKTIKFYQPVLNSNPAYSLASSLMFTWYNENTDIGMIRGGDKDILGLGFRINGQEKMRLNYNGNVGIGTSSPQAKLNIYGAHGDTNLLLHSIGNGTDVPAYLNLWASEPGMTYTGTGIGNNIKHWNGSTPFSRFNNTRGGSYIRLLENQILFTTVDASGKYAQALNIAADGNVAVSNKLEAKEIKVTTTPTADFVFEDTYQLPDLESVEKHIKEKKHLPEIASAAEMQKEGVNIGEFQIKLLQKIEELTLYSIEQNKQNKELFRTVEKQQEQIKNLEKNIQQSTNTK</sequence>
<evidence type="ECO:0000313" key="3">
    <source>
        <dbReference type="EMBL" id="OPB73662.1"/>
    </source>
</evidence>
<evidence type="ECO:0008006" key="5">
    <source>
        <dbReference type="Google" id="ProtNLM"/>
    </source>
</evidence>
<proteinExistence type="predicted"/>
<evidence type="ECO:0000256" key="1">
    <source>
        <dbReference type="SAM" id="Coils"/>
    </source>
</evidence>
<reference evidence="3 4" key="1">
    <citation type="submission" date="2016-06" db="EMBL/GenBank/DDBJ databases">
        <authorList>
            <person name="Nicholson A.C."/>
        </authorList>
    </citation>
    <scope>NUCLEOTIDE SEQUENCE [LARGE SCALE GENOMIC DNA]</scope>
    <source>
        <strain evidence="3 4">G4123</strain>
    </source>
</reference>